<name>A0A166XQL9_9PEZI</name>
<evidence type="ECO:0008006" key="3">
    <source>
        <dbReference type="Google" id="ProtNLM"/>
    </source>
</evidence>
<dbReference type="AlphaFoldDB" id="A0A166XQL9"/>
<dbReference type="InterPro" id="IPR042099">
    <property type="entry name" value="ANL_N_sf"/>
</dbReference>
<dbReference type="PANTHER" id="PTHR43845">
    <property type="entry name" value="BLR5969 PROTEIN"/>
    <property type="match status" value="1"/>
</dbReference>
<comment type="caution">
    <text evidence="1">The sequence shown here is derived from an EMBL/GenBank/DDBJ whole genome shotgun (WGS) entry which is preliminary data.</text>
</comment>
<sequence>MDAIPQPLLPVARSPREHSATVESGKAFSLRDVLAIRKIHPFYSSDVIYPPNADAILAARARAAKETGEVDLRYQPLLWKKDLYTVIERLISDSSPQNTFRQSIYTSMTGGGSGSKPLFFATDVHENRRHRSLFGRFLRNIGLATETDWVVTVHPTGGLYRSLDLTLELLENAGATVLAAGYHMPPAVVVRLITEYSANVLSGDSGQIVSMVHYISSLSQEERAMFNINKVIYTSESLTIAQRAHIRAVLGLNTQICSILGSAEGGPYGASCAHLSRDLGSEDDDSAIEEFQDFIIDARITKIEILPISVPENDTSPVFTSVQDGQRGMIAQTSLTRLRNPLVRYITGDIGSLHKLPQKVEVMLPEQERQHMYMLRLYGRDRRFSFEWGGEYYEFRNLIALMDDVWLGVLQWQVILEKSKGSEEALLEVRLLRSNGNMNGNLASKEELTKRIRIFFSLGAANEERFRLVFLDCYDEFELSASGRKVIKFVDRYH</sequence>
<dbReference type="EMBL" id="LFIV01000012">
    <property type="protein sequence ID" value="KZL76839.1"/>
    <property type="molecule type" value="Genomic_DNA"/>
</dbReference>
<proteinExistence type="predicted"/>
<organism evidence="1 2">
    <name type="scientific">Colletotrichum tofieldiae</name>
    <dbReference type="NCBI Taxonomy" id="708197"/>
    <lineage>
        <taxon>Eukaryota</taxon>
        <taxon>Fungi</taxon>
        <taxon>Dikarya</taxon>
        <taxon>Ascomycota</taxon>
        <taxon>Pezizomycotina</taxon>
        <taxon>Sordariomycetes</taxon>
        <taxon>Hypocreomycetidae</taxon>
        <taxon>Glomerellales</taxon>
        <taxon>Glomerellaceae</taxon>
        <taxon>Colletotrichum</taxon>
        <taxon>Colletotrichum spaethianum species complex</taxon>
    </lineage>
</organism>
<accession>A0A166XQL9</accession>
<evidence type="ECO:0000313" key="1">
    <source>
        <dbReference type="EMBL" id="KZL76839.1"/>
    </source>
</evidence>
<dbReference type="Proteomes" id="UP000076552">
    <property type="component" value="Unassembled WGS sequence"/>
</dbReference>
<reference evidence="1 2" key="1">
    <citation type="submission" date="2015-06" db="EMBL/GenBank/DDBJ databases">
        <title>Survival trade-offs in plant roots during colonization by closely related pathogenic and mutualistic fungi.</title>
        <authorList>
            <person name="Hacquard S."/>
            <person name="Kracher B."/>
            <person name="Hiruma K."/>
            <person name="Weinman A."/>
            <person name="Muench P."/>
            <person name="Garrido Oter R."/>
            <person name="Ver Loren van Themaat E."/>
            <person name="Dallerey J.-F."/>
            <person name="Damm U."/>
            <person name="Henrissat B."/>
            <person name="Lespinet O."/>
            <person name="Thon M."/>
            <person name="Kemen E."/>
            <person name="McHardy A.C."/>
            <person name="Schulze-Lefert P."/>
            <person name="O'Connell R.J."/>
        </authorList>
    </citation>
    <scope>NUCLEOTIDE SEQUENCE [LARGE SCALE GENOMIC DNA]</scope>
    <source>
        <strain evidence="1 2">0861</strain>
    </source>
</reference>
<evidence type="ECO:0000313" key="2">
    <source>
        <dbReference type="Proteomes" id="UP000076552"/>
    </source>
</evidence>
<dbReference type="Gene3D" id="3.40.50.12780">
    <property type="entry name" value="N-terminal domain of ligase-like"/>
    <property type="match status" value="1"/>
</dbReference>
<gene>
    <name evidence="1" type="ORF">CT0861_03305</name>
</gene>
<protein>
    <recommendedName>
        <fullName evidence="3">AMP-dependent synthetase/ligase domain-containing protein</fullName>
    </recommendedName>
</protein>
<dbReference type="PANTHER" id="PTHR43845:SF1">
    <property type="entry name" value="BLR5969 PROTEIN"/>
    <property type="match status" value="1"/>
</dbReference>
<keyword evidence="2" id="KW-1185">Reference proteome</keyword>